<protein>
    <submittedName>
        <fullName evidence="2">DUF1990 family protein</fullName>
    </submittedName>
</protein>
<gene>
    <name evidence="2" type="ORF">AB3X52_10290</name>
</gene>
<feature type="domain" description="DUF1990" evidence="1">
    <location>
        <begin position="21"/>
        <end position="168"/>
    </location>
</feature>
<dbReference type="InterPro" id="IPR018960">
    <property type="entry name" value="DUF1990"/>
</dbReference>
<dbReference type="PANTHER" id="PTHR34202">
    <property type="entry name" value="UPF0548 PROTEIN"/>
    <property type="match status" value="1"/>
</dbReference>
<dbReference type="InterPro" id="IPR014457">
    <property type="entry name" value="UCP010260"/>
</dbReference>
<proteinExistence type="predicted"/>
<keyword evidence="3" id="KW-1185">Reference proteome</keyword>
<reference evidence="2 3" key="1">
    <citation type="submission" date="2024-07" db="EMBL/GenBank/DDBJ databases">
        <authorList>
            <person name="Lee S."/>
            <person name="Kang M."/>
        </authorList>
    </citation>
    <scope>NUCLEOTIDE SEQUENCE [LARGE SCALE GENOMIC DNA]</scope>
    <source>
        <strain evidence="2 3">DS6</strain>
    </source>
</reference>
<dbReference type="PIRSF" id="PIRSF010260">
    <property type="entry name" value="UCP010260"/>
    <property type="match status" value="1"/>
</dbReference>
<dbReference type="RefSeq" id="WP_367993923.1">
    <property type="nucleotide sequence ID" value="NZ_JBFPJR010000015.1"/>
</dbReference>
<comment type="caution">
    <text evidence="2">The sequence shown here is derived from an EMBL/GenBank/DDBJ whole genome shotgun (WGS) entry which is preliminary data.</text>
</comment>
<evidence type="ECO:0000259" key="1">
    <source>
        <dbReference type="Pfam" id="PF09348"/>
    </source>
</evidence>
<accession>A0ABV3SYS8</accession>
<evidence type="ECO:0000313" key="3">
    <source>
        <dbReference type="Proteomes" id="UP001556631"/>
    </source>
</evidence>
<sequence>MASDLNYDVVGGTQVASPLWSARPVGYRRHERTVDVGSDDRWESLSEAVLGWAVKTRSGFAVKPQNGESPAVRPGAEFVLVAHLGVASVVEPVRVIEVVTTDGRCGFSYGTRSGHPVRGEEAFVIHRSAGRVFLTLRSLTRAGDGFWRAAYPAALVAQRWYRWRYLRALRR</sequence>
<dbReference type="PANTHER" id="PTHR34202:SF1">
    <property type="entry name" value="UPF0548 PROTEIN"/>
    <property type="match status" value="1"/>
</dbReference>
<dbReference type="Proteomes" id="UP001556631">
    <property type="component" value="Unassembled WGS sequence"/>
</dbReference>
<dbReference type="Pfam" id="PF09348">
    <property type="entry name" value="DUF1990"/>
    <property type="match status" value="1"/>
</dbReference>
<evidence type="ECO:0000313" key="2">
    <source>
        <dbReference type="EMBL" id="MEX0428008.1"/>
    </source>
</evidence>
<dbReference type="EMBL" id="JBFPJR010000015">
    <property type="protein sequence ID" value="MEX0428008.1"/>
    <property type="molecule type" value="Genomic_DNA"/>
</dbReference>
<organism evidence="2 3">
    <name type="scientific">Nocardioides eburneus</name>
    <dbReference type="NCBI Taxonomy" id="3231482"/>
    <lineage>
        <taxon>Bacteria</taxon>
        <taxon>Bacillati</taxon>
        <taxon>Actinomycetota</taxon>
        <taxon>Actinomycetes</taxon>
        <taxon>Propionibacteriales</taxon>
        <taxon>Nocardioidaceae</taxon>
        <taxon>Nocardioides</taxon>
    </lineage>
</organism>
<name>A0ABV3SYS8_9ACTN</name>